<keyword evidence="3" id="KW-0547">Nucleotide-binding</keyword>
<evidence type="ECO:0000313" key="9">
    <source>
        <dbReference type="Proteomes" id="UP001141552"/>
    </source>
</evidence>
<evidence type="ECO:0000256" key="1">
    <source>
        <dbReference type="ARBA" id="ARBA00012486"/>
    </source>
</evidence>
<reference evidence="8" key="1">
    <citation type="submission" date="2022-02" db="EMBL/GenBank/DDBJ databases">
        <authorList>
            <person name="Henning P.M."/>
            <person name="McCubbin A.G."/>
            <person name="Shore J.S."/>
        </authorList>
    </citation>
    <scope>NUCLEOTIDE SEQUENCE</scope>
    <source>
        <strain evidence="8">F60SS</strain>
        <tissue evidence="8">Leaves</tissue>
    </source>
</reference>
<dbReference type="AlphaFoldDB" id="A0A9Q0G726"/>
<dbReference type="FunFam" id="3.10.110.10:FF:000028">
    <property type="entry name" value="Probable ubiquitin-conjugating enzyme E2 23"/>
    <property type="match status" value="1"/>
</dbReference>
<gene>
    <name evidence="8" type="ORF">Tsubulata_030444</name>
</gene>
<dbReference type="SMART" id="SM00212">
    <property type="entry name" value="UBCc"/>
    <property type="match status" value="1"/>
</dbReference>
<dbReference type="Gene3D" id="3.10.110.10">
    <property type="entry name" value="Ubiquitin Conjugating Enzyme"/>
    <property type="match status" value="1"/>
</dbReference>
<feature type="compositionally biased region" description="Polar residues" evidence="6">
    <location>
        <begin position="12"/>
        <end position="22"/>
    </location>
</feature>
<protein>
    <recommendedName>
        <fullName evidence="1">E2 ubiquitin-conjugating enzyme</fullName>
        <ecNumber evidence="1">2.3.2.23</ecNumber>
    </recommendedName>
</protein>
<evidence type="ECO:0000256" key="5">
    <source>
        <dbReference type="ARBA" id="ARBA00022840"/>
    </source>
</evidence>
<evidence type="ECO:0000313" key="8">
    <source>
        <dbReference type="EMBL" id="KAJ4844331.1"/>
    </source>
</evidence>
<keyword evidence="4" id="KW-0833">Ubl conjugation pathway</keyword>
<reference evidence="8" key="2">
    <citation type="journal article" date="2023" name="Plants (Basel)">
        <title>Annotation of the Turnera subulata (Passifloraceae) Draft Genome Reveals the S-Locus Evolved after the Divergence of Turneroideae from Passifloroideae in a Stepwise Manner.</title>
        <authorList>
            <person name="Henning P.M."/>
            <person name="Roalson E.H."/>
            <person name="Mir W."/>
            <person name="McCubbin A.G."/>
            <person name="Shore J.S."/>
        </authorList>
    </citation>
    <scope>NUCLEOTIDE SEQUENCE</scope>
    <source>
        <strain evidence="8">F60SS</strain>
    </source>
</reference>
<dbReference type="EC" id="2.3.2.23" evidence="1"/>
<keyword evidence="9" id="KW-1185">Reference proteome</keyword>
<evidence type="ECO:0000259" key="7">
    <source>
        <dbReference type="PROSITE" id="PS50127"/>
    </source>
</evidence>
<evidence type="ECO:0000256" key="2">
    <source>
        <dbReference type="ARBA" id="ARBA00022679"/>
    </source>
</evidence>
<accession>A0A9Q0G726</accession>
<dbReference type="SUPFAM" id="SSF54495">
    <property type="entry name" value="UBC-like"/>
    <property type="match status" value="1"/>
</dbReference>
<evidence type="ECO:0000256" key="4">
    <source>
        <dbReference type="ARBA" id="ARBA00022786"/>
    </source>
</evidence>
<comment type="caution">
    <text evidence="8">The sequence shown here is derived from an EMBL/GenBank/DDBJ whole genome shotgun (WGS) entry which is preliminary data.</text>
</comment>
<dbReference type="PANTHER" id="PTHR46116">
    <property type="entry name" value="(E3-INDEPENDENT) E2 UBIQUITIN-CONJUGATING ENZYME"/>
    <property type="match status" value="1"/>
</dbReference>
<sequence>MQPKPETPMNIYPQNSTNSGSKGKQPVRMDSDDVVEIKPPTPDAFRSRSSRDRLKLKQKAILHHEVIDVEKYEDSADIIILDEPTVSKNKRKAVKDNFDGCNQVKSALPNHPFGLSPANVIDLDGPDTDLLFHGGSVSVDAFSGDFMDFDYSFAQAYYESTNIPPGVEAPIPFLGDSFYNAKQVTGGGNSSNTGNQMHSVGLYSSKPSHVGKNPSSASSSSFQTPVKPLGSAFGVGPSSSDDFMDFDDYAYLQAYFESANIPPGVEASIPALQDSLADTKNAVHGSGSENINNQKRVSRYSTPAHVRNNWSSESSLTLPMAPKSYTSQGSQSSSLPLPHISNMSKNPESSSILPVVPKSYTSQGGQSSSFSMPQISKMRKTPASPLVGGPSYLLPMQNTKTSGFSSSHGSVNHTNNMMSNDFGYAPFGHFPPIYNQSATSNLLGGNIISSIHHSMPWHTSTSTSYDHGSFPAAPSPILSEGVARTPKDIKEEDIVRNFRGFRKFDTVEDHADHHYSSKGSSATLPPKNWAKKIQEEWKILENDLPDSIFVRVYESRMDLLRAVIVGADGTPYHNGLFFFDIFFPAGYPNVPPLVYYHSWGLRLNPNLYSNGYVCLSLLGTWSGSKNEKWLPGVSTVLQVLVSIQALVLNQKPYFNEPGFARSANTASGETRSTKYSENTFFLSLKTMVNTMRRPPKHFNDFVVGHFHKHARDILMECKAYADGAQVGCLVKGVNKNARCVSSRSFKDSLPSYVDMLVKEFSAIGVKDVEKFEVLAKATSNQVGNMPPRKAAI</sequence>
<dbReference type="PANTHER" id="PTHR46116:SF41">
    <property type="entry name" value="UBIQUITIN-CONJUGATING ENZYME E2 25-RELATED"/>
    <property type="match status" value="1"/>
</dbReference>
<dbReference type="InterPro" id="IPR000608">
    <property type="entry name" value="UBC"/>
</dbReference>
<keyword evidence="2" id="KW-0808">Transferase</keyword>
<evidence type="ECO:0000256" key="3">
    <source>
        <dbReference type="ARBA" id="ARBA00022741"/>
    </source>
</evidence>
<dbReference type="PROSITE" id="PS50127">
    <property type="entry name" value="UBC_2"/>
    <property type="match status" value="1"/>
</dbReference>
<feature type="domain" description="UBC core" evidence="7">
    <location>
        <begin position="528"/>
        <end position="688"/>
    </location>
</feature>
<dbReference type="OrthoDB" id="47801at2759"/>
<dbReference type="EMBL" id="JAKUCV010001981">
    <property type="protein sequence ID" value="KAJ4844331.1"/>
    <property type="molecule type" value="Genomic_DNA"/>
</dbReference>
<feature type="region of interest" description="Disordered" evidence="6">
    <location>
        <begin position="187"/>
        <end position="223"/>
    </location>
</feature>
<dbReference type="Proteomes" id="UP001141552">
    <property type="component" value="Unassembled WGS sequence"/>
</dbReference>
<feature type="region of interest" description="Disordered" evidence="6">
    <location>
        <begin position="1"/>
        <end position="50"/>
    </location>
</feature>
<proteinExistence type="predicted"/>
<dbReference type="CDD" id="cd23837">
    <property type="entry name" value="UBCc_UBE2O"/>
    <property type="match status" value="1"/>
</dbReference>
<dbReference type="InterPro" id="IPR016135">
    <property type="entry name" value="UBQ-conjugating_enzyme/RWD"/>
</dbReference>
<name>A0A9Q0G726_9ROSI</name>
<organism evidence="8 9">
    <name type="scientific">Turnera subulata</name>
    <dbReference type="NCBI Taxonomy" id="218843"/>
    <lineage>
        <taxon>Eukaryota</taxon>
        <taxon>Viridiplantae</taxon>
        <taxon>Streptophyta</taxon>
        <taxon>Embryophyta</taxon>
        <taxon>Tracheophyta</taxon>
        <taxon>Spermatophyta</taxon>
        <taxon>Magnoliopsida</taxon>
        <taxon>eudicotyledons</taxon>
        <taxon>Gunneridae</taxon>
        <taxon>Pentapetalae</taxon>
        <taxon>rosids</taxon>
        <taxon>fabids</taxon>
        <taxon>Malpighiales</taxon>
        <taxon>Passifloraceae</taxon>
        <taxon>Turnera</taxon>
    </lineage>
</organism>
<dbReference type="Pfam" id="PF00179">
    <property type="entry name" value="UQ_con"/>
    <property type="match status" value="1"/>
</dbReference>
<dbReference type="GO" id="GO:0005524">
    <property type="term" value="F:ATP binding"/>
    <property type="evidence" value="ECO:0007669"/>
    <property type="project" value="UniProtKB-KW"/>
</dbReference>
<dbReference type="GO" id="GO:0061631">
    <property type="term" value="F:ubiquitin conjugating enzyme activity"/>
    <property type="evidence" value="ECO:0007669"/>
    <property type="project" value="UniProtKB-EC"/>
</dbReference>
<evidence type="ECO:0000256" key="6">
    <source>
        <dbReference type="SAM" id="MobiDB-lite"/>
    </source>
</evidence>
<keyword evidence="5" id="KW-0067">ATP-binding</keyword>